<organism evidence="1 2">
    <name type="scientific">Melia azedarach</name>
    <name type="common">Chinaberry tree</name>
    <dbReference type="NCBI Taxonomy" id="155640"/>
    <lineage>
        <taxon>Eukaryota</taxon>
        <taxon>Viridiplantae</taxon>
        <taxon>Streptophyta</taxon>
        <taxon>Embryophyta</taxon>
        <taxon>Tracheophyta</taxon>
        <taxon>Spermatophyta</taxon>
        <taxon>Magnoliopsida</taxon>
        <taxon>eudicotyledons</taxon>
        <taxon>Gunneridae</taxon>
        <taxon>Pentapetalae</taxon>
        <taxon>rosids</taxon>
        <taxon>malvids</taxon>
        <taxon>Sapindales</taxon>
        <taxon>Meliaceae</taxon>
        <taxon>Melia</taxon>
    </lineage>
</organism>
<name>A0ACC1YZ48_MELAZ</name>
<reference evidence="1 2" key="1">
    <citation type="journal article" date="2023" name="Science">
        <title>Complex scaffold remodeling in plant triterpene biosynthesis.</title>
        <authorList>
            <person name="De La Pena R."/>
            <person name="Hodgson H."/>
            <person name="Liu J.C."/>
            <person name="Stephenson M.J."/>
            <person name="Martin A.C."/>
            <person name="Owen C."/>
            <person name="Harkess A."/>
            <person name="Leebens-Mack J."/>
            <person name="Jimenez L.E."/>
            <person name="Osbourn A."/>
            <person name="Sattely E.S."/>
        </authorList>
    </citation>
    <scope>NUCLEOTIDE SEQUENCE [LARGE SCALE GENOMIC DNA]</scope>
    <source>
        <strain evidence="2">cv. JPN11</strain>
        <tissue evidence="1">Leaf</tissue>
    </source>
</reference>
<sequence length="353" mass="40386">MQSASVAALPSYCSSYPVPSHFLHLRYLHRKKNPNYLSIPRCQIHTKNISSFSLSTASNFSKEQEENLKRQNESHPDQNRTFADRFYSSADTDRLRYRDPQTQKQEQEEEPVNKDKNWKELFTNMWWADLKAALGQRINVEGIVSSTMIFAKDRHLALPHVSVPDIRYIDWGELRRKGFKGVVFDKDNTITAPYTLTLWGPLSSSIEQCKSVFGPDIAVFSNSAGLYEYDHDGSKARILEGKIGIKVIKHRVKKPAGTAEEIEKHFGCQSSQLIMVGDRPFTDIVYGNRNGFLTILTEPLSVAEEPFIVRQVRKLELILVKCWFRRGLKPISHSLLPDATHCVKDPPPLKEKL</sequence>
<gene>
    <name evidence="1" type="ORF">OWV82_001898</name>
</gene>
<dbReference type="Proteomes" id="UP001164539">
    <property type="component" value="Chromosome 1"/>
</dbReference>
<dbReference type="EMBL" id="CM051394">
    <property type="protein sequence ID" value="KAJ4729055.1"/>
    <property type="molecule type" value="Genomic_DNA"/>
</dbReference>
<evidence type="ECO:0000313" key="2">
    <source>
        <dbReference type="Proteomes" id="UP001164539"/>
    </source>
</evidence>
<protein>
    <submittedName>
        <fullName evidence="1">Haloacid dehalogenase (HAD) superfamily protein</fullName>
    </submittedName>
</protein>
<evidence type="ECO:0000313" key="1">
    <source>
        <dbReference type="EMBL" id="KAJ4729055.1"/>
    </source>
</evidence>
<keyword evidence="2" id="KW-1185">Reference proteome</keyword>
<proteinExistence type="predicted"/>
<accession>A0ACC1YZ48</accession>
<comment type="caution">
    <text evidence="1">The sequence shown here is derived from an EMBL/GenBank/DDBJ whole genome shotgun (WGS) entry which is preliminary data.</text>
</comment>